<keyword evidence="2" id="KW-1185">Reference proteome</keyword>
<proteinExistence type="predicted"/>
<reference evidence="1 2" key="1">
    <citation type="submission" date="2018-02" db="EMBL/GenBank/DDBJ databases">
        <title>Novel Leptospira species isolated from soil and water in Japan.</title>
        <authorList>
            <person name="Nakao R."/>
            <person name="Masuzawa T."/>
        </authorList>
    </citation>
    <scope>NUCLEOTIDE SEQUENCE [LARGE SCALE GENOMIC DNA]</scope>
    <source>
        <strain evidence="1 2">YH101</strain>
    </source>
</reference>
<accession>A0A2P2DZP0</accession>
<dbReference type="RefSeq" id="WP_108975551.1">
    <property type="nucleotide sequence ID" value="NZ_BFBB01000003.1"/>
</dbReference>
<dbReference type="EMBL" id="BFBB01000003">
    <property type="protein sequence ID" value="GBF50095.1"/>
    <property type="molecule type" value="Genomic_DNA"/>
</dbReference>
<comment type="caution">
    <text evidence="1">The sequence shown here is derived from an EMBL/GenBank/DDBJ whole genome shotgun (WGS) entry which is preliminary data.</text>
</comment>
<dbReference type="OrthoDB" id="371140at2"/>
<dbReference type="SUPFAM" id="SSF46785">
    <property type="entry name" value="Winged helix' DNA-binding domain"/>
    <property type="match status" value="1"/>
</dbReference>
<sequence length="101" mass="11672">MTEKKSAKTAKKSIEWTFLSNHSHVLICLNQNPEMLLREVALLVGITERAVQAIVRDLVEAKILKIEKEGRRNKYKIKKEIKLRHPLEAHHNIGELLNLGR</sequence>
<name>A0A2P2DZP0_9LEPT</name>
<evidence type="ECO:0000313" key="1">
    <source>
        <dbReference type="EMBL" id="GBF50095.1"/>
    </source>
</evidence>
<organism evidence="1 2">
    <name type="scientific">Leptospira ryugenii</name>
    <dbReference type="NCBI Taxonomy" id="1917863"/>
    <lineage>
        <taxon>Bacteria</taxon>
        <taxon>Pseudomonadati</taxon>
        <taxon>Spirochaetota</taxon>
        <taxon>Spirochaetia</taxon>
        <taxon>Leptospirales</taxon>
        <taxon>Leptospiraceae</taxon>
        <taxon>Leptospira</taxon>
    </lineage>
</organism>
<evidence type="ECO:0000313" key="2">
    <source>
        <dbReference type="Proteomes" id="UP000245133"/>
    </source>
</evidence>
<dbReference type="Proteomes" id="UP000245133">
    <property type="component" value="Unassembled WGS sequence"/>
</dbReference>
<dbReference type="Gene3D" id="1.10.10.10">
    <property type="entry name" value="Winged helix-like DNA-binding domain superfamily/Winged helix DNA-binding domain"/>
    <property type="match status" value="1"/>
</dbReference>
<dbReference type="AlphaFoldDB" id="A0A2P2DZP0"/>
<gene>
    <name evidence="1" type="ORF">LPTSP4_16190</name>
</gene>
<dbReference type="InterPro" id="IPR036390">
    <property type="entry name" value="WH_DNA-bd_sf"/>
</dbReference>
<protein>
    <recommendedName>
        <fullName evidence="3">ArsR family transcriptional regulator</fullName>
    </recommendedName>
</protein>
<evidence type="ECO:0008006" key="3">
    <source>
        <dbReference type="Google" id="ProtNLM"/>
    </source>
</evidence>
<dbReference type="InterPro" id="IPR036388">
    <property type="entry name" value="WH-like_DNA-bd_sf"/>
</dbReference>